<evidence type="ECO:0000256" key="8">
    <source>
        <dbReference type="ARBA" id="ARBA00022989"/>
    </source>
</evidence>
<protein>
    <recommendedName>
        <fullName evidence="14">Acyl-CoA desaturase</fullName>
        <ecNumber evidence="14">1.14.19.1</ecNumber>
    </recommendedName>
</protein>
<dbReference type="GO" id="GO:0005506">
    <property type="term" value="F:iron ion binding"/>
    <property type="evidence" value="ECO:0007669"/>
    <property type="project" value="TreeGrafter"/>
</dbReference>
<keyword evidence="18" id="KW-1185">Reference proteome</keyword>
<evidence type="ECO:0000256" key="7">
    <source>
        <dbReference type="ARBA" id="ARBA00022832"/>
    </source>
</evidence>
<keyword evidence="12 15" id="KW-0472">Membrane</keyword>
<proteinExistence type="inferred from homology"/>
<keyword evidence="10 14" id="KW-0408">Iron</keyword>
<dbReference type="PROSITE" id="PS00191">
    <property type="entry name" value="CYTOCHROME_B5_1"/>
    <property type="match status" value="1"/>
</dbReference>
<evidence type="ECO:0000256" key="11">
    <source>
        <dbReference type="ARBA" id="ARBA00023098"/>
    </source>
</evidence>
<comment type="function">
    <text evidence="14">Stearoyl-CoA desaturase that utilizes O(2) and electrons from reduced cytochrome b5 to introduce the first double bond into saturated fatty acyl-CoA substrates.</text>
</comment>
<keyword evidence="9 14" id="KW-0560">Oxidoreductase</keyword>
<dbReference type="InterPro" id="IPR009160">
    <property type="entry name" value="Acyl-CoA_deSatase_haem/ster-bd"/>
</dbReference>
<evidence type="ECO:0000256" key="10">
    <source>
        <dbReference type="ARBA" id="ARBA00023004"/>
    </source>
</evidence>
<evidence type="ECO:0000259" key="16">
    <source>
        <dbReference type="PROSITE" id="PS50255"/>
    </source>
</evidence>
<dbReference type="Pfam" id="PF00173">
    <property type="entry name" value="Cyt-b5"/>
    <property type="match status" value="1"/>
</dbReference>
<evidence type="ECO:0000256" key="6">
    <source>
        <dbReference type="ARBA" id="ARBA00022723"/>
    </source>
</evidence>
<feature type="transmembrane region" description="Helical" evidence="15">
    <location>
        <begin position="266"/>
        <end position="283"/>
    </location>
</feature>
<comment type="similarity">
    <text evidence="2 14">Belongs to the fatty acid desaturase type 1 family.</text>
</comment>
<evidence type="ECO:0000256" key="1">
    <source>
        <dbReference type="ARBA" id="ARBA00004141"/>
    </source>
</evidence>
<feature type="transmembrane region" description="Helical" evidence="15">
    <location>
        <begin position="21"/>
        <end position="42"/>
    </location>
</feature>
<comment type="cofactor">
    <cofactor evidence="14">
        <name>Fe(2+)</name>
        <dbReference type="ChEBI" id="CHEBI:29033"/>
    </cofactor>
    <text evidence="14">Expected to bind 2 Fe(2+) ions per subunit.</text>
</comment>
<dbReference type="GO" id="GO:0004768">
    <property type="term" value="F:stearoyl-CoA 9-desaturase activity"/>
    <property type="evidence" value="ECO:0007669"/>
    <property type="project" value="UniProtKB-UniRule"/>
</dbReference>
<dbReference type="EMBL" id="JADGKB010000012">
    <property type="protein sequence ID" value="KAJ3260242.1"/>
    <property type="molecule type" value="Genomic_DNA"/>
</dbReference>
<keyword evidence="11 14" id="KW-0443">Lipid metabolism</keyword>
<dbReference type="InterPro" id="IPR015876">
    <property type="entry name" value="Acyl-CoA_DS"/>
</dbReference>
<feature type="domain" description="Cytochrome b5 heme-binding" evidence="16">
    <location>
        <begin position="324"/>
        <end position="392"/>
    </location>
</feature>
<comment type="subcellular location">
    <subcellularLocation>
        <location evidence="1">Membrane</location>
        <topology evidence="1">Multi-pass membrane protein</topology>
    </subcellularLocation>
</comment>
<dbReference type="Pfam" id="PF00487">
    <property type="entry name" value="FA_desaturase"/>
    <property type="match status" value="1"/>
</dbReference>
<evidence type="ECO:0000256" key="9">
    <source>
        <dbReference type="ARBA" id="ARBA00023002"/>
    </source>
</evidence>
<dbReference type="InterPro" id="IPR001199">
    <property type="entry name" value="Cyt_B5-like_heme/steroid-bd"/>
</dbReference>
<dbReference type="CDD" id="cd03505">
    <property type="entry name" value="Delta9-FADS-like"/>
    <property type="match status" value="1"/>
</dbReference>
<dbReference type="PRINTS" id="PR00075">
    <property type="entry name" value="FACDDSATRASE"/>
</dbReference>
<keyword evidence="14" id="KW-0813">Transport</keyword>
<evidence type="ECO:0000256" key="12">
    <source>
        <dbReference type="ARBA" id="ARBA00023136"/>
    </source>
</evidence>
<dbReference type="PANTHER" id="PTHR11351:SF31">
    <property type="entry name" value="DESATURASE 1, ISOFORM A-RELATED"/>
    <property type="match status" value="1"/>
</dbReference>
<accession>A0AAD5UKR5</accession>
<dbReference type="InterPro" id="IPR036400">
    <property type="entry name" value="Cyt_B5-like_heme/steroid_sf"/>
</dbReference>
<dbReference type="PANTHER" id="PTHR11351">
    <property type="entry name" value="ACYL-COA DESATURASE"/>
    <property type="match status" value="1"/>
</dbReference>
<dbReference type="EC" id="1.14.19.1" evidence="14"/>
<dbReference type="PIRSF" id="PIRSF000345">
    <property type="entry name" value="OLE1"/>
    <property type="match status" value="1"/>
</dbReference>
<dbReference type="GO" id="GO:0006636">
    <property type="term" value="P:unsaturated fatty acid biosynthetic process"/>
    <property type="evidence" value="ECO:0007669"/>
    <property type="project" value="UniProtKB-UniRule"/>
</dbReference>
<evidence type="ECO:0000256" key="2">
    <source>
        <dbReference type="ARBA" id="ARBA00009295"/>
    </source>
</evidence>
<dbReference type="SMART" id="SM01117">
    <property type="entry name" value="Cyt-b5"/>
    <property type="match status" value="1"/>
</dbReference>
<name>A0AAD5UKR5_9FUNG</name>
<keyword evidence="4 14" id="KW-0349">Heme</keyword>
<evidence type="ECO:0000256" key="5">
    <source>
        <dbReference type="ARBA" id="ARBA00022692"/>
    </source>
</evidence>
<comment type="catalytic activity">
    <reaction evidence="14">
        <text>octadecanoyl-CoA + 2 Fe(II)-[cytochrome b5] + O2 + 2 H(+) = (9Z)-octadecenoyl-CoA + 2 Fe(III)-[cytochrome b5] + 2 H2O</text>
        <dbReference type="Rhea" id="RHEA:19721"/>
        <dbReference type="Rhea" id="RHEA-COMP:10438"/>
        <dbReference type="Rhea" id="RHEA-COMP:10439"/>
        <dbReference type="ChEBI" id="CHEBI:15377"/>
        <dbReference type="ChEBI" id="CHEBI:15378"/>
        <dbReference type="ChEBI" id="CHEBI:15379"/>
        <dbReference type="ChEBI" id="CHEBI:29033"/>
        <dbReference type="ChEBI" id="CHEBI:29034"/>
        <dbReference type="ChEBI" id="CHEBI:57387"/>
        <dbReference type="ChEBI" id="CHEBI:57394"/>
        <dbReference type="EC" id="1.14.19.1"/>
    </reaction>
</comment>
<evidence type="ECO:0000256" key="4">
    <source>
        <dbReference type="ARBA" id="ARBA00022617"/>
    </source>
</evidence>
<evidence type="ECO:0000313" key="17">
    <source>
        <dbReference type="EMBL" id="KAJ3260242.1"/>
    </source>
</evidence>
<dbReference type="InterPro" id="IPR018506">
    <property type="entry name" value="Cyt_B5_heme-BS"/>
</dbReference>
<sequence>MLAEQVSQERPAEEVKPQKKVWYEVVIIITFVHLVSIYALIYHTPKPATIWLTFLTWVFGGLGITMGYHRLWSHNSYKAAFPVRLALALMGTLAFEGSIKWWSLRHRLHHRYTDTEHDPYDATRGFWYSHMGWMFEKKAYPRMKWIDQSDLNEDKVVLWQHKHFPALAIVLGLVLPTALGYTWGDALGGFLYGGYITRIILWHTTWFINSLAHSWGEQEYSNENTSRGNLVLALFTMGEGHHNYHHEFPRDYRNGIRALDWDPTKWVIAFFSFFGATYNLITIPDQVVLKARINTAQDEINKLRKQCIWSDEAAFPTWTMEEFHKECEANELIIIDGFAIDVSEFKNEHPGGDKLITSYLGKDASKSFYGVLNNHSKSARQLMGDMRVAKIQPKIKEE</sequence>
<dbReference type="SUPFAM" id="SSF55856">
    <property type="entry name" value="Cytochrome b5-like heme/steroid binding domain"/>
    <property type="match status" value="1"/>
</dbReference>
<keyword evidence="7 14" id="KW-0276">Fatty acid metabolism</keyword>
<dbReference type="PROSITE" id="PS50255">
    <property type="entry name" value="CYTOCHROME_B5_2"/>
    <property type="match status" value="1"/>
</dbReference>
<keyword evidence="6 14" id="KW-0479">Metal-binding</keyword>
<dbReference type="InterPro" id="IPR005804">
    <property type="entry name" value="FA_desaturase_dom"/>
</dbReference>
<feature type="transmembrane region" description="Helical" evidence="15">
    <location>
        <begin position="164"/>
        <end position="183"/>
    </location>
</feature>
<organism evidence="17 18">
    <name type="scientific">Boothiomyces macroporosus</name>
    <dbReference type="NCBI Taxonomy" id="261099"/>
    <lineage>
        <taxon>Eukaryota</taxon>
        <taxon>Fungi</taxon>
        <taxon>Fungi incertae sedis</taxon>
        <taxon>Chytridiomycota</taxon>
        <taxon>Chytridiomycota incertae sedis</taxon>
        <taxon>Chytridiomycetes</taxon>
        <taxon>Rhizophydiales</taxon>
        <taxon>Terramycetaceae</taxon>
        <taxon>Boothiomyces</taxon>
    </lineage>
</organism>
<keyword evidence="13 14" id="KW-0275">Fatty acid biosynthesis</keyword>
<evidence type="ECO:0000256" key="15">
    <source>
        <dbReference type="SAM" id="Phobius"/>
    </source>
</evidence>
<keyword evidence="5 15" id="KW-0812">Transmembrane</keyword>
<keyword evidence="8 15" id="KW-1133">Transmembrane helix</keyword>
<dbReference type="GO" id="GO:0020037">
    <property type="term" value="F:heme binding"/>
    <property type="evidence" value="ECO:0007669"/>
    <property type="project" value="InterPro"/>
</dbReference>
<dbReference type="Proteomes" id="UP001210925">
    <property type="component" value="Unassembled WGS sequence"/>
</dbReference>
<dbReference type="AlphaFoldDB" id="A0AAD5UKR5"/>
<evidence type="ECO:0000256" key="14">
    <source>
        <dbReference type="PIRNR" id="PIRNR000345"/>
    </source>
</evidence>
<feature type="transmembrane region" description="Helical" evidence="15">
    <location>
        <begin position="48"/>
        <end position="69"/>
    </location>
</feature>
<evidence type="ECO:0000256" key="3">
    <source>
        <dbReference type="ARBA" id="ARBA00022516"/>
    </source>
</evidence>
<reference evidence="17" key="1">
    <citation type="submission" date="2020-05" db="EMBL/GenBank/DDBJ databases">
        <title>Phylogenomic resolution of chytrid fungi.</title>
        <authorList>
            <person name="Stajich J.E."/>
            <person name="Amses K."/>
            <person name="Simmons R."/>
            <person name="Seto K."/>
            <person name="Myers J."/>
            <person name="Bonds A."/>
            <person name="Quandt C.A."/>
            <person name="Barry K."/>
            <person name="Liu P."/>
            <person name="Grigoriev I."/>
            <person name="Longcore J.E."/>
            <person name="James T.Y."/>
        </authorList>
    </citation>
    <scope>NUCLEOTIDE SEQUENCE</scope>
    <source>
        <strain evidence="17">PLAUS21</strain>
    </source>
</reference>
<dbReference type="Gene3D" id="3.10.120.10">
    <property type="entry name" value="Cytochrome b5-like heme/steroid binding domain"/>
    <property type="match status" value="1"/>
</dbReference>
<evidence type="ECO:0000313" key="18">
    <source>
        <dbReference type="Proteomes" id="UP001210925"/>
    </source>
</evidence>
<keyword evidence="14" id="KW-0249">Electron transport</keyword>
<keyword evidence="3 14" id="KW-0444">Lipid biosynthesis</keyword>
<gene>
    <name evidence="17" type="ORF">HK103_000877</name>
</gene>
<evidence type="ECO:0000256" key="13">
    <source>
        <dbReference type="ARBA" id="ARBA00023160"/>
    </source>
</evidence>
<dbReference type="GO" id="GO:0005789">
    <property type="term" value="C:endoplasmic reticulum membrane"/>
    <property type="evidence" value="ECO:0007669"/>
    <property type="project" value="TreeGrafter"/>
</dbReference>
<comment type="caution">
    <text evidence="17">The sequence shown here is derived from an EMBL/GenBank/DDBJ whole genome shotgun (WGS) entry which is preliminary data.</text>
</comment>